<protein>
    <recommendedName>
        <fullName evidence="2">DUF3627 domain-containing protein</fullName>
    </recommendedName>
</protein>
<evidence type="ECO:0000256" key="1">
    <source>
        <dbReference type="SAM" id="Phobius"/>
    </source>
</evidence>
<evidence type="ECO:0000313" key="4">
    <source>
        <dbReference type="Proteomes" id="UP000176834"/>
    </source>
</evidence>
<evidence type="ECO:0000259" key="2">
    <source>
        <dbReference type="Pfam" id="PF12299"/>
    </source>
</evidence>
<organism evidence="3 4">
    <name type="scientific">Candidatus Yanofskybacteria bacterium RIFCSPHIGHO2_02_FULL_38_22b</name>
    <dbReference type="NCBI Taxonomy" id="1802673"/>
    <lineage>
        <taxon>Bacteria</taxon>
        <taxon>Candidatus Yanofskyibacteriota</taxon>
    </lineage>
</organism>
<feature type="transmembrane region" description="Helical" evidence="1">
    <location>
        <begin position="6"/>
        <end position="26"/>
    </location>
</feature>
<comment type="caution">
    <text evidence="3">The sequence shown here is derived from an EMBL/GenBank/DDBJ whole genome shotgun (WGS) entry which is preliminary data.</text>
</comment>
<dbReference type="Pfam" id="PF12299">
    <property type="entry name" value="DUF3627"/>
    <property type="match status" value="1"/>
</dbReference>
<keyword evidence="1" id="KW-1133">Transmembrane helix</keyword>
<accession>A0A1F8F1X0</accession>
<feature type="domain" description="DUF3627" evidence="2">
    <location>
        <begin position="163"/>
        <end position="216"/>
    </location>
</feature>
<dbReference type="InterPro" id="IPR022549">
    <property type="entry name" value="DUF3627"/>
</dbReference>
<dbReference type="AlphaFoldDB" id="A0A1F8F1X0"/>
<gene>
    <name evidence="3" type="ORF">A3B86_01805</name>
</gene>
<dbReference type="Proteomes" id="UP000176834">
    <property type="component" value="Unassembled WGS sequence"/>
</dbReference>
<evidence type="ECO:0000313" key="3">
    <source>
        <dbReference type="EMBL" id="OGN07125.1"/>
    </source>
</evidence>
<keyword evidence="1" id="KW-0812">Transmembrane</keyword>
<sequence length="221" mass="25594">MKSRILKFILGLIFGFLVGFLGYYMLPQYWPKPKEGLGISNVREIHASYPTDYENDQKLMGASHHVFVVKIIKELGVQEFYDTPFTQFEVEIIQNIKGDWEESAIISQEGGYKDGVLWTMEYNGNPDDYLFKPGETYILATRFSPGSRWHTLNPHPNARKTISEDPNLTKEQLVEIAKNDPKVQALQEAYQYEILLDADIYHNNTLNSYKSLHPEEEKPKE</sequence>
<name>A0A1F8F1X0_9BACT</name>
<reference evidence="3 4" key="1">
    <citation type="journal article" date="2016" name="Nat. Commun.">
        <title>Thousands of microbial genomes shed light on interconnected biogeochemical processes in an aquifer system.</title>
        <authorList>
            <person name="Anantharaman K."/>
            <person name="Brown C.T."/>
            <person name="Hug L.A."/>
            <person name="Sharon I."/>
            <person name="Castelle C.J."/>
            <person name="Probst A.J."/>
            <person name="Thomas B.C."/>
            <person name="Singh A."/>
            <person name="Wilkins M.J."/>
            <person name="Karaoz U."/>
            <person name="Brodie E.L."/>
            <person name="Williams K.H."/>
            <person name="Hubbard S.S."/>
            <person name="Banfield J.F."/>
        </authorList>
    </citation>
    <scope>NUCLEOTIDE SEQUENCE [LARGE SCALE GENOMIC DNA]</scope>
</reference>
<keyword evidence="1" id="KW-0472">Membrane</keyword>
<dbReference type="EMBL" id="MGJN01000009">
    <property type="protein sequence ID" value="OGN07125.1"/>
    <property type="molecule type" value="Genomic_DNA"/>
</dbReference>
<proteinExistence type="predicted"/>